<dbReference type="EMBL" id="JANFXK010000001">
    <property type="protein sequence ID" value="MCQ4635284.1"/>
    <property type="molecule type" value="Genomic_DNA"/>
</dbReference>
<evidence type="ECO:0000313" key="2">
    <source>
        <dbReference type="EMBL" id="MCQ4635284.1"/>
    </source>
</evidence>
<evidence type="ECO:0000259" key="1">
    <source>
        <dbReference type="Pfam" id="PF00534"/>
    </source>
</evidence>
<sequence length="406" mass="46667">MDRKGMHMNILIVANYCRDFSKIDNGRFNYLARLLAKEHNVEVITSDFNHTTKTFKEEICGILPFKVTFIHETGYPKNICLRRFYSHYVWGKNIGSYLLKIDKPDLIYCAIPSLEAPFVIARYCKQNNVRFIIDIQDLWPEAFKMVFNTPLLSDIIYQPMKMKADYIYSQADQIIAVSKTYVNRAMKAKKQREKGYAVFLGTELASFDLAKQKYIIKYNHKEIHCAYIGSLGYSYDLECIIDAIALLKKRGITNIRLIVMGDGPLKEKFENHAKSINVNCDFLGKLDYPQMVRNLCACDIAVNPIKKGSAGSILNKVGDYAAAGLPVINTQDSREYRDLLEEYNAGLNCICGEAKDVAMKFEYLIKNENIKVQMGLNSRKLAEEKFDRARTYETIVQIINDDFLEK</sequence>
<evidence type="ECO:0000313" key="3">
    <source>
        <dbReference type="Proteomes" id="UP001524502"/>
    </source>
</evidence>
<dbReference type="InterPro" id="IPR001296">
    <property type="entry name" value="Glyco_trans_1"/>
</dbReference>
<dbReference type="PANTHER" id="PTHR45947">
    <property type="entry name" value="SULFOQUINOVOSYL TRANSFERASE SQD2"/>
    <property type="match status" value="1"/>
</dbReference>
<dbReference type="Pfam" id="PF00534">
    <property type="entry name" value="Glycos_transf_1"/>
    <property type="match status" value="1"/>
</dbReference>
<feature type="domain" description="Glycosyl transferase family 1" evidence="1">
    <location>
        <begin position="219"/>
        <end position="380"/>
    </location>
</feature>
<accession>A0ABT1RJF1</accession>
<proteinExistence type="predicted"/>
<dbReference type="CDD" id="cd03794">
    <property type="entry name" value="GT4_WbuB-like"/>
    <property type="match status" value="1"/>
</dbReference>
<gene>
    <name evidence="2" type="ORF">NE619_00875</name>
</gene>
<reference evidence="2 3" key="1">
    <citation type="submission" date="2022-06" db="EMBL/GenBank/DDBJ databases">
        <title>Isolation of gut microbiota from human fecal samples.</title>
        <authorList>
            <person name="Pamer E.G."/>
            <person name="Barat B."/>
            <person name="Waligurski E."/>
            <person name="Medina S."/>
            <person name="Paddock L."/>
            <person name="Mostad J."/>
        </authorList>
    </citation>
    <scope>NUCLEOTIDE SEQUENCE [LARGE SCALE GENOMIC DNA]</scope>
    <source>
        <strain evidence="2 3">SL.3.17</strain>
    </source>
</reference>
<organism evidence="2 3">
    <name type="scientific">Anaerovorax odorimutans</name>
    <dbReference type="NCBI Taxonomy" id="109327"/>
    <lineage>
        <taxon>Bacteria</taxon>
        <taxon>Bacillati</taxon>
        <taxon>Bacillota</taxon>
        <taxon>Clostridia</taxon>
        <taxon>Peptostreptococcales</taxon>
        <taxon>Anaerovoracaceae</taxon>
        <taxon>Anaerovorax</taxon>
    </lineage>
</organism>
<comment type="caution">
    <text evidence="2">The sequence shown here is derived from an EMBL/GenBank/DDBJ whole genome shotgun (WGS) entry which is preliminary data.</text>
</comment>
<dbReference type="Gene3D" id="3.40.50.2000">
    <property type="entry name" value="Glycogen Phosphorylase B"/>
    <property type="match status" value="2"/>
</dbReference>
<dbReference type="SUPFAM" id="SSF53756">
    <property type="entry name" value="UDP-Glycosyltransferase/glycogen phosphorylase"/>
    <property type="match status" value="1"/>
</dbReference>
<dbReference type="Proteomes" id="UP001524502">
    <property type="component" value="Unassembled WGS sequence"/>
</dbReference>
<dbReference type="PANTHER" id="PTHR45947:SF3">
    <property type="entry name" value="SULFOQUINOVOSYL TRANSFERASE SQD2"/>
    <property type="match status" value="1"/>
</dbReference>
<protein>
    <submittedName>
        <fullName evidence="2">Glycosyltransferase family 4 protein</fullName>
    </submittedName>
</protein>
<dbReference type="InterPro" id="IPR050194">
    <property type="entry name" value="Glycosyltransferase_grp1"/>
</dbReference>
<name>A0ABT1RJF1_9FIRM</name>
<keyword evidence="3" id="KW-1185">Reference proteome</keyword>